<dbReference type="OrthoDB" id="287565at2"/>
<dbReference type="SUPFAM" id="SSF55961">
    <property type="entry name" value="Bet v1-like"/>
    <property type="match status" value="1"/>
</dbReference>
<proteinExistence type="inferred from homology"/>
<organism evidence="3 4">
    <name type="scientific">Jiangella alba</name>
    <dbReference type="NCBI Taxonomy" id="561176"/>
    <lineage>
        <taxon>Bacteria</taxon>
        <taxon>Bacillati</taxon>
        <taxon>Actinomycetota</taxon>
        <taxon>Actinomycetes</taxon>
        <taxon>Jiangellales</taxon>
        <taxon>Jiangellaceae</taxon>
        <taxon>Jiangella</taxon>
    </lineage>
</organism>
<sequence>MAEILHRIGATTTPGTVYAALTTIDGLAGWWTVKTKDAGDDVIRFRFDAPHGEDGFDMKVLETVPAELVRWEVVDGPAEWIGTRIRFDLKQEDDFTVVLFKHEGWREPVEFMYHCSTKWATFLMSLKEFAETGSGHPAPDDVQISNWH</sequence>
<dbReference type="InterPro" id="IPR013538">
    <property type="entry name" value="ASHA1/2-like_C"/>
</dbReference>
<comment type="similarity">
    <text evidence="1">Belongs to the AHA1 family.</text>
</comment>
<keyword evidence="4" id="KW-1185">Reference proteome</keyword>
<dbReference type="RefSeq" id="WP_069108784.1">
    <property type="nucleotide sequence ID" value="NZ_FNUC01000004.1"/>
</dbReference>
<feature type="domain" description="Activator of Hsp90 ATPase homologue 1/2-like C-terminal" evidence="2">
    <location>
        <begin position="12"/>
        <end position="130"/>
    </location>
</feature>
<reference evidence="4" key="1">
    <citation type="submission" date="2016-10" db="EMBL/GenBank/DDBJ databases">
        <authorList>
            <person name="Varghese N."/>
            <person name="Submissions S."/>
        </authorList>
    </citation>
    <scope>NUCLEOTIDE SEQUENCE [LARGE SCALE GENOMIC DNA]</scope>
    <source>
        <strain evidence="4">DSM 45237</strain>
    </source>
</reference>
<evidence type="ECO:0000259" key="2">
    <source>
        <dbReference type="Pfam" id="PF08327"/>
    </source>
</evidence>
<dbReference type="STRING" id="561176.SAMN04488561_5467"/>
<protein>
    <submittedName>
        <fullName evidence="3">Uncharacterized conserved protein YndB, AHSA1/START domain</fullName>
    </submittedName>
</protein>
<dbReference type="InterPro" id="IPR023393">
    <property type="entry name" value="START-like_dom_sf"/>
</dbReference>
<dbReference type="Pfam" id="PF08327">
    <property type="entry name" value="AHSA1"/>
    <property type="match status" value="1"/>
</dbReference>
<accession>A0A1H5PTV8</accession>
<gene>
    <name evidence="3" type="ORF">SAMN04488561_5467</name>
</gene>
<evidence type="ECO:0000313" key="4">
    <source>
        <dbReference type="Proteomes" id="UP000181980"/>
    </source>
</evidence>
<evidence type="ECO:0000313" key="3">
    <source>
        <dbReference type="EMBL" id="SEF16648.1"/>
    </source>
</evidence>
<dbReference type="EMBL" id="FNUC01000004">
    <property type="protein sequence ID" value="SEF16648.1"/>
    <property type="molecule type" value="Genomic_DNA"/>
</dbReference>
<dbReference type="CDD" id="cd07814">
    <property type="entry name" value="SRPBCC_CalC_Aha1-like"/>
    <property type="match status" value="1"/>
</dbReference>
<evidence type="ECO:0000256" key="1">
    <source>
        <dbReference type="ARBA" id="ARBA00006817"/>
    </source>
</evidence>
<dbReference type="Gene3D" id="3.30.530.20">
    <property type="match status" value="1"/>
</dbReference>
<dbReference type="Proteomes" id="UP000181980">
    <property type="component" value="Unassembled WGS sequence"/>
</dbReference>
<name>A0A1H5PTV8_9ACTN</name>
<dbReference type="AlphaFoldDB" id="A0A1H5PTV8"/>